<dbReference type="GO" id="GO:0016491">
    <property type="term" value="F:oxidoreductase activity"/>
    <property type="evidence" value="ECO:0007669"/>
    <property type="project" value="UniProtKB-KW"/>
</dbReference>
<dbReference type="PRINTS" id="PR00081">
    <property type="entry name" value="GDHRDH"/>
</dbReference>
<comment type="similarity">
    <text evidence="1">Belongs to the short-chain dehydrogenases/reductases (SDR) family.</text>
</comment>
<evidence type="ECO:0000313" key="4">
    <source>
        <dbReference type="Proteomes" id="UP000006365"/>
    </source>
</evidence>
<sequence length="250" mass="26477">MIDLQGKVALVTGGSRGIGKSLAQRLAARGAEVVINYVRHRTNANEVVAEIEKSGGRCVALRANLADEDDIAAMFAEIRSRYSRLDIIVSNAASGVLKPVAELRGRHWDWAVNINARALMLITQQALPMMTAGGRIIAISSIGAVRAVSNYTVVGASKGALESLVRHLAVELGPLGITVNTVSAGVVETDALKKFPNREEIIATAMARTPLGRLTLPEDVANLTLFLCSDMASMIHGQTLVVDGGYAIHG</sequence>
<dbReference type="SUPFAM" id="SSF51735">
    <property type="entry name" value="NAD(P)-binding Rossmann-fold domains"/>
    <property type="match status" value="1"/>
</dbReference>
<dbReference type="InterPro" id="IPR036291">
    <property type="entry name" value="NAD(P)-bd_dom_sf"/>
</dbReference>
<keyword evidence="2" id="KW-0560">Oxidoreductase</keyword>
<evidence type="ECO:0000256" key="2">
    <source>
        <dbReference type="ARBA" id="ARBA00023002"/>
    </source>
</evidence>
<dbReference type="EMBL" id="CP002364">
    <property type="protein sequence ID" value="ADW17111.1"/>
    <property type="molecule type" value="Genomic_DNA"/>
</dbReference>
<dbReference type="Proteomes" id="UP000006365">
    <property type="component" value="Chromosome"/>
</dbReference>
<evidence type="ECO:0000313" key="3">
    <source>
        <dbReference type="EMBL" id="ADW17111.1"/>
    </source>
</evidence>
<evidence type="ECO:0000256" key="1">
    <source>
        <dbReference type="ARBA" id="ARBA00006484"/>
    </source>
</evidence>
<dbReference type="PANTHER" id="PTHR43639:SF1">
    <property type="entry name" value="SHORT-CHAIN DEHYDROGENASE_REDUCTASE FAMILY PROTEIN"/>
    <property type="match status" value="1"/>
</dbReference>
<dbReference type="NCBIfam" id="NF005559">
    <property type="entry name" value="PRK07231.1"/>
    <property type="match status" value="1"/>
</dbReference>
<dbReference type="PRINTS" id="PR00080">
    <property type="entry name" value="SDRFAMILY"/>
</dbReference>
<dbReference type="InterPro" id="IPR002347">
    <property type="entry name" value="SDR_fam"/>
</dbReference>
<organism evidence="3 4">
    <name type="scientific">Desulfobulbus propionicus (strain ATCC 33891 / DSM 2032 / VKM B-1956 / 1pr3)</name>
    <dbReference type="NCBI Taxonomy" id="577650"/>
    <lineage>
        <taxon>Bacteria</taxon>
        <taxon>Pseudomonadati</taxon>
        <taxon>Thermodesulfobacteriota</taxon>
        <taxon>Desulfobulbia</taxon>
        <taxon>Desulfobulbales</taxon>
        <taxon>Desulfobulbaceae</taxon>
        <taxon>Desulfobulbus</taxon>
    </lineage>
</organism>
<dbReference type="KEGG" id="dpr:Despr_0937"/>
<protein>
    <submittedName>
        <fullName evidence="3">Short-chain dehydrogenase/reductase SDR</fullName>
    </submittedName>
</protein>
<dbReference type="FunFam" id="3.40.50.720:FF:000084">
    <property type="entry name" value="Short-chain dehydrogenase reductase"/>
    <property type="match status" value="1"/>
</dbReference>
<dbReference type="Pfam" id="PF13561">
    <property type="entry name" value="adh_short_C2"/>
    <property type="match status" value="1"/>
</dbReference>
<accession>A0A7U4DNI6</accession>
<name>A0A7U4DNI6_DESPD</name>
<dbReference type="AlphaFoldDB" id="A0A7U4DNI6"/>
<dbReference type="Gene3D" id="3.40.50.720">
    <property type="entry name" value="NAD(P)-binding Rossmann-like Domain"/>
    <property type="match status" value="1"/>
</dbReference>
<dbReference type="PANTHER" id="PTHR43639">
    <property type="entry name" value="OXIDOREDUCTASE, SHORT-CHAIN DEHYDROGENASE/REDUCTASE FAMILY (AFU_ORTHOLOGUE AFUA_5G02870)"/>
    <property type="match status" value="1"/>
</dbReference>
<keyword evidence="4" id="KW-1185">Reference proteome</keyword>
<proteinExistence type="inferred from homology"/>
<dbReference type="CDD" id="cd05359">
    <property type="entry name" value="ChcA_like_SDR_c"/>
    <property type="match status" value="1"/>
</dbReference>
<dbReference type="NCBIfam" id="NF005975">
    <property type="entry name" value="PRK08063.1"/>
    <property type="match status" value="1"/>
</dbReference>
<gene>
    <name evidence="3" type="ordered locus">Despr_0937</name>
</gene>
<reference evidence="3 4" key="1">
    <citation type="journal article" date="2011" name="Stand. Genomic Sci.">
        <title>Complete genome sequence of Desulfobulbus propionicus type strain (1pr3).</title>
        <authorList>
            <person name="Pagani I."/>
            <person name="Lapidus A."/>
            <person name="Nolan M."/>
            <person name="Lucas S."/>
            <person name="Hammon N."/>
            <person name="Deshpande S."/>
            <person name="Cheng J.F."/>
            <person name="Chertkov O."/>
            <person name="Davenport K."/>
            <person name="Tapia R."/>
            <person name="Han C."/>
            <person name="Goodwin L."/>
            <person name="Pitluck S."/>
            <person name="Liolios K."/>
            <person name="Mavromatis K."/>
            <person name="Ivanova N."/>
            <person name="Mikhailova N."/>
            <person name="Pati A."/>
            <person name="Chen A."/>
            <person name="Palaniappan K."/>
            <person name="Land M."/>
            <person name="Hauser L."/>
            <person name="Chang Y.J."/>
            <person name="Jeffries C.D."/>
            <person name="Detter J.C."/>
            <person name="Brambilla E."/>
            <person name="Kannan K.P."/>
            <person name="Djao O.D."/>
            <person name="Rohde M."/>
            <person name="Pukall R."/>
            <person name="Spring S."/>
            <person name="Goker M."/>
            <person name="Sikorski J."/>
            <person name="Woyke T."/>
            <person name="Bristow J."/>
            <person name="Eisen J.A."/>
            <person name="Markowitz V."/>
            <person name="Hugenholtz P."/>
            <person name="Kyrpides N.C."/>
            <person name="Klenk H.P."/>
        </authorList>
    </citation>
    <scope>NUCLEOTIDE SEQUENCE [LARGE SCALE GENOMIC DNA]</scope>
    <source>
        <strain evidence="4">ATCC 33891 / DSM 2032 / 1pr3</strain>
    </source>
</reference>
<dbReference type="RefSeq" id="WP_015723655.1">
    <property type="nucleotide sequence ID" value="NC_014972.1"/>
</dbReference>